<evidence type="ECO:0000313" key="4">
    <source>
        <dbReference type="Proteomes" id="UP001552299"/>
    </source>
</evidence>
<keyword evidence="4" id="KW-1185">Reference proteome</keyword>
<name>A0ABD0U3K7_DENTH</name>
<feature type="compositionally biased region" description="Polar residues" evidence="1">
    <location>
        <begin position="658"/>
        <end position="670"/>
    </location>
</feature>
<keyword evidence="2" id="KW-0472">Membrane</keyword>
<accession>A0ABD0U3K7</accession>
<evidence type="ECO:0000313" key="3">
    <source>
        <dbReference type="EMBL" id="KAL0906587.1"/>
    </source>
</evidence>
<protein>
    <submittedName>
        <fullName evidence="3">Uncharacterized protein</fullName>
    </submittedName>
</protein>
<feature type="compositionally biased region" description="Basic and acidic residues" evidence="1">
    <location>
        <begin position="734"/>
        <end position="748"/>
    </location>
</feature>
<feature type="region of interest" description="Disordered" evidence="1">
    <location>
        <begin position="639"/>
        <end position="713"/>
    </location>
</feature>
<feature type="compositionally biased region" description="Basic and acidic residues" evidence="1">
    <location>
        <begin position="419"/>
        <end position="459"/>
    </location>
</feature>
<feature type="region of interest" description="Disordered" evidence="1">
    <location>
        <begin position="829"/>
        <end position="864"/>
    </location>
</feature>
<proteinExistence type="predicted"/>
<keyword evidence="2" id="KW-1133">Transmembrane helix</keyword>
<dbReference type="EMBL" id="JANQDX010000018">
    <property type="protein sequence ID" value="KAL0906587.1"/>
    <property type="molecule type" value="Genomic_DNA"/>
</dbReference>
<feature type="compositionally biased region" description="Basic residues" evidence="1">
    <location>
        <begin position="896"/>
        <end position="905"/>
    </location>
</feature>
<reference evidence="3 4" key="1">
    <citation type="journal article" date="2024" name="Plant Biotechnol. J.">
        <title>Dendrobium thyrsiflorum genome and its molecular insights into genes involved in important horticultural traits.</title>
        <authorList>
            <person name="Chen B."/>
            <person name="Wang J.Y."/>
            <person name="Zheng P.J."/>
            <person name="Li K.L."/>
            <person name="Liang Y.M."/>
            <person name="Chen X.F."/>
            <person name="Zhang C."/>
            <person name="Zhao X."/>
            <person name="He X."/>
            <person name="Zhang G.Q."/>
            <person name="Liu Z.J."/>
            <person name="Xu Q."/>
        </authorList>
    </citation>
    <scope>NUCLEOTIDE SEQUENCE [LARGE SCALE GENOMIC DNA]</scope>
    <source>
        <strain evidence="3">GZMU011</strain>
    </source>
</reference>
<feature type="region of interest" description="Disordered" evidence="1">
    <location>
        <begin position="318"/>
        <end position="342"/>
    </location>
</feature>
<comment type="caution">
    <text evidence="3">The sequence shown here is derived from an EMBL/GenBank/DDBJ whole genome shotgun (WGS) entry which is preliminary data.</text>
</comment>
<feature type="compositionally biased region" description="Basic and acidic residues" evidence="1">
    <location>
        <begin position="829"/>
        <end position="861"/>
    </location>
</feature>
<feature type="region of interest" description="Disordered" evidence="1">
    <location>
        <begin position="394"/>
        <end position="459"/>
    </location>
</feature>
<evidence type="ECO:0000256" key="1">
    <source>
        <dbReference type="SAM" id="MobiDB-lite"/>
    </source>
</evidence>
<sequence length="1017" mass="113782">MTIIIHNKISEGKHDNDYYYEDDSAKGYVAKGDDPRDDTLMTTSSDDIDESISVGIISYSLPILFLPPPSLAETSHHPTKAAAPLPLAGSPLLPLPTLPPQIPCMVDPEIDHGFLYNEQRRVDILNSPFFDVHFSEEDVTANDYIDRILYQLTLVIEEHIHPEHWEIIGRRPPPPTPATFPPTRILSAFLLVATDFSPPSPSSFSPTYFSPVAPSCMADPNVDHGFVEDSQGRTDILRSPFFDLNLNIDESVEGYVDRIIFTLAQSIEEHLPIGPWLIVGRPPIPPSPATSPLTKVLGSFLMVISFLVWINKKSDKLVRGDRSNTQDRPVPKRRSGSGISAKEHSMIFAQRLPCFLSRSPHSTLDVKSKISTINEKMDGNFSILEMLKKLLEGQPKTASSKAREASGNQGNGKNPNLIRQREDQEGEERIPPIEPSPREELGRGYGKRHEVRHEQKSAEFERRGVEFGREELIMTERGLNLRGEGFIMIQGVVNLKGESGKLMKERRKRAQGVGKSITHQSLEESMARAKPSCMGDPDLDAGFVFNEQGRTDILASPSSTFTLDLTKPSTTTSIASSTNSLYHSKLIFNRDVGSSIVGHHHHLHLRPLLRRIRSYALLVLRWHRSASPELYGCMNVSANKSSRKQQHKHGEANRPARENSQPPISNSRFSSPEHKLPENQQQKHGKAGNRGAKQQAPKVKPKSHSGSAKHNTRGVEVPWMMLFALLEGSLRGRSFSEESKRKKTKPESHSGSAMRKTRGVEVPWMMLFALLEGSLRGRSSYKESKMKKGWGRVIGQGEREASGLALGWMGRRLVNVWWCLAGGGKELRMEKQAARGRESSRPTAREREGEEEEDRGKEPRTRTLPRLVLLIKSSTSALLRHHQTKNSSCSPSPTLSRRHHTKTRRPLSPPLLGRALPCMGDPYLDAGFEYDEEGRTDILNSPFFDVSFGADPTADEYLDRILYRLTLALEEHIIPGDWIIIGHPPPPPLPAIFPTLRIIRASVLVVMSLAVGYFFFH</sequence>
<keyword evidence="2" id="KW-0812">Transmembrane</keyword>
<feature type="region of interest" description="Disordered" evidence="1">
    <location>
        <begin position="879"/>
        <end position="911"/>
    </location>
</feature>
<feature type="transmembrane region" description="Helical" evidence="2">
    <location>
        <begin position="998"/>
        <end position="1016"/>
    </location>
</feature>
<feature type="compositionally biased region" description="Basic and acidic residues" evidence="1">
    <location>
        <begin position="648"/>
        <end position="657"/>
    </location>
</feature>
<feature type="compositionally biased region" description="Polar residues" evidence="1">
    <location>
        <begin position="396"/>
        <end position="414"/>
    </location>
</feature>
<dbReference type="AlphaFoldDB" id="A0ABD0U3K7"/>
<feature type="region of interest" description="Disordered" evidence="1">
    <location>
        <begin position="733"/>
        <end position="757"/>
    </location>
</feature>
<dbReference type="Proteomes" id="UP001552299">
    <property type="component" value="Unassembled WGS sequence"/>
</dbReference>
<gene>
    <name evidence="3" type="ORF">M5K25_025091</name>
</gene>
<organism evidence="3 4">
    <name type="scientific">Dendrobium thyrsiflorum</name>
    <name type="common">Pinecone-like raceme dendrobium</name>
    <name type="synonym">Orchid</name>
    <dbReference type="NCBI Taxonomy" id="117978"/>
    <lineage>
        <taxon>Eukaryota</taxon>
        <taxon>Viridiplantae</taxon>
        <taxon>Streptophyta</taxon>
        <taxon>Embryophyta</taxon>
        <taxon>Tracheophyta</taxon>
        <taxon>Spermatophyta</taxon>
        <taxon>Magnoliopsida</taxon>
        <taxon>Liliopsida</taxon>
        <taxon>Asparagales</taxon>
        <taxon>Orchidaceae</taxon>
        <taxon>Epidendroideae</taxon>
        <taxon>Malaxideae</taxon>
        <taxon>Dendrobiinae</taxon>
        <taxon>Dendrobium</taxon>
    </lineage>
</organism>
<feature type="compositionally biased region" description="Polar residues" evidence="1">
    <location>
        <begin position="885"/>
        <end position="895"/>
    </location>
</feature>
<evidence type="ECO:0000256" key="2">
    <source>
        <dbReference type="SAM" id="Phobius"/>
    </source>
</evidence>